<evidence type="ECO:0000313" key="3">
    <source>
        <dbReference type="Proteomes" id="UP000184038"/>
    </source>
</evidence>
<dbReference type="Pfam" id="PF07374">
    <property type="entry name" value="DUF1492"/>
    <property type="match status" value="1"/>
</dbReference>
<dbReference type="STRING" id="1120996.SAMN02746066_04577"/>
<evidence type="ECO:0000256" key="1">
    <source>
        <dbReference type="SAM" id="Coils"/>
    </source>
</evidence>
<sequence>MNSLEEKRKYLKSYSMITYELDINKEEIIELIKEIRGIKAMVYTDMPKNNKKTDLSDRMIELENRRKILLDEKARLIKEKWTIIKSIDSIQNPLEKAFLRDVYINNISIPDIVEKRRYSASQINRYLKKAVTNYKIPKDDIE</sequence>
<organism evidence="2 3">
    <name type="scientific">Anaerosporobacter mobilis DSM 15930</name>
    <dbReference type="NCBI Taxonomy" id="1120996"/>
    <lineage>
        <taxon>Bacteria</taxon>
        <taxon>Bacillati</taxon>
        <taxon>Bacillota</taxon>
        <taxon>Clostridia</taxon>
        <taxon>Lachnospirales</taxon>
        <taxon>Lachnospiraceae</taxon>
        <taxon>Anaerosporobacter</taxon>
    </lineage>
</organism>
<evidence type="ECO:0008006" key="4">
    <source>
        <dbReference type="Google" id="ProtNLM"/>
    </source>
</evidence>
<dbReference type="AlphaFoldDB" id="A0A1M7NKC7"/>
<proteinExistence type="predicted"/>
<keyword evidence="1" id="KW-0175">Coiled coil</keyword>
<dbReference type="RefSeq" id="WP_073291840.1">
    <property type="nucleotide sequence ID" value="NZ_FRCP01000031.1"/>
</dbReference>
<dbReference type="InterPro" id="IPR010861">
    <property type="entry name" value="DUF1492"/>
</dbReference>
<name>A0A1M7NKC7_9FIRM</name>
<dbReference type="EMBL" id="FRCP01000031">
    <property type="protein sequence ID" value="SHN04330.1"/>
    <property type="molecule type" value="Genomic_DNA"/>
</dbReference>
<evidence type="ECO:0000313" key="2">
    <source>
        <dbReference type="EMBL" id="SHN04330.1"/>
    </source>
</evidence>
<protein>
    <recommendedName>
        <fullName evidence="4">Phage transcriptional activator, RinA family</fullName>
    </recommendedName>
</protein>
<keyword evidence="3" id="KW-1185">Reference proteome</keyword>
<feature type="coiled-coil region" evidence="1">
    <location>
        <begin position="52"/>
        <end position="79"/>
    </location>
</feature>
<dbReference type="Proteomes" id="UP000184038">
    <property type="component" value="Unassembled WGS sequence"/>
</dbReference>
<reference evidence="2 3" key="1">
    <citation type="submission" date="2016-11" db="EMBL/GenBank/DDBJ databases">
        <authorList>
            <person name="Jaros S."/>
            <person name="Januszkiewicz K."/>
            <person name="Wedrychowicz H."/>
        </authorList>
    </citation>
    <scope>NUCLEOTIDE SEQUENCE [LARGE SCALE GENOMIC DNA]</scope>
    <source>
        <strain evidence="2 3">DSM 15930</strain>
    </source>
</reference>
<gene>
    <name evidence="2" type="ORF">SAMN02746066_04577</name>
</gene>
<accession>A0A1M7NKC7</accession>